<keyword evidence="1" id="KW-0812">Transmembrane</keyword>
<accession>A0ABV0CVZ0</accession>
<keyword evidence="1" id="KW-1133">Transmembrane helix</keyword>
<protein>
    <submittedName>
        <fullName evidence="3">HupE/UreJ family protein</fullName>
    </submittedName>
</protein>
<proteinExistence type="predicted"/>
<dbReference type="EMBL" id="JBDLBR010000002">
    <property type="protein sequence ID" value="MEN7536841.1"/>
    <property type="molecule type" value="Genomic_DNA"/>
</dbReference>
<feature type="transmembrane region" description="Helical" evidence="1">
    <location>
        <begin position="56"/>
        <end position="79"/>
    </location>
</feature>
<keyword evidence="4" id="KW-1185">Reference proteome</keyword>
<feature type="transmembrane region" description="Helical" evidence="1">
    <location>
        <begin position="213"/>
        <end position="235"/>
    </location>
</feature>
<organism evidence="3 4">
    <name type="scientific">Aurantiacibacter flavus</name>
    <dbReference type="NCBI Taxonomy" id="3145232"/>
    <lineage>
        <taxon>Bacteria</taxon>
        <taxon>Pseudomonadati</taxon>
        <taxon>Pseudomonadota</taxon>
        <taxon>Alphaproteobacteria</taxon>
        <taxon>Sphingomonadales</taxon>
        <taxon>Erythrobacteraceae</taxon>
        <taxon>Aurantiacibacter</taxon>
    </lineage>
</organism>
<keyword evidence="1" id="KW-0472">Membrane</keyword>
<evidence type="ECO:0000313" key="3">
    <source>
        <dbReference type="EMBL" id="MEN7536841.1"/>
    </source>
</evidence>
<sequence>MPRVPEQTPTTPLAALAALTLVALMLAEPALAHDVAEGDKAFVQSIDGAAPLPFLYLGAKHMVTGYDHIAFLVGVVFFLRQLKDVVLYVSMFTIGHSLTLLAGVLLGIGGNAYIIDAIIGLSVVYKGVENLGGFARLGLTFDTRIAVLVFGLFHGLGLATKVIDLDMSSNGLLINLISFNIGVELGQVLVLTFVVLLLGAWRDRPGFATFAKVANVALICVGCILTFVQISGYLAS</sequence>
<dbReference type="InterPro" id="IPR032809">
    <property type="entry name" value="Put_HupE_UreJ"/>
</dbReference>
<feature type="transmembrane region" description="Helical" evidence="1">
    <location>
        <begin position="176"/>
        <end position="201"/>
    </location>
</feature>
<feature type="signal peptide" evidence="2">
    <location>
        <begin position="1"/>
        <end position="32"/>
    </location>
</feature>
<dbReference type="Proteomes" id="UP001484535">
    <property type="component" value="Unassembled WGS sequence"/>
</dbReference>
<name>A0ABV0CVZ0_9SPHN</name>
<gene>
    <name evidence="3" type="ORF">ABDJ38_06615</name>
</gene>
<keyword evidence="2" id="KW-0732">Signal</keyword>
<feature type="transmembrane region" description="Helical" evidence="1">
    <location>
        <begin position="145"/>
        <end position="164"/>
    </location>
</feature>
<feature type="chain" id="PRO_5045923890" evidence="2">
    <location>
        <begin position="33"/>
        <end position="236"/>
    </location>
</feature>
<dbReference type="Pfam" id="PF13795">
    <property type="entry name" value="HupE_UreJ_2"/>
    <property type="match status" value="1"/>
</dbReference>
<reference evidence="3 4" key="1">
    <citation type="submission" date="2024-05" db="EMBL/GenBank/DDBJ databases">
        <authorList>
            <person name="Park S."/>
        </authorList>
    </citation>
    <scope>NUCLEOTIDE SEQUENCE [LARGE SCALE GENOMIC DNA]</scope>
    <source>
        <strain evidence="3 4">DGU5</strain>
    </source>
</reference>
<dbReference type="RefSeq" id="WP_346784290.1">
    <property type="nucleotide sequence ID" value="NZ_JBDLBR010000002.1"/>
</dbReference>
<feature type="transmembrane region" description="Helical" evidence="1">
    <location>
        <begin position="100"/>
        <end position="125"/>
    </location>
</feature>
<evidence type="ECO:0000313" key="4">
    <source>
        <dbReference type="Proteomes" id="UP001484535"/>
    </source>
</evidence>
<evidence type="ECO:0000256" key="2">
    <source>
        <dbReference type="SAM" id="SignalP"/>
    </source>
</evidence>
<evidence type="ECO:0000256" key="1">
    <source>
        <dbReference type="SAM" id="Phobius"/>
    </source>
</evidence>
<comment type="caution">
    <text evidence="3">The sequence shown here is derived from an EMBL/GenBank/DDBJ whole genome shotgun (WGS) entry which is preliminary data.</text>
</comment>